<reference evidence="4 5" key="1">
    <citation type="submission" date="2019-03" db="EMBL/GenBank/DDBJ databases">
        <title>First draft genome of Liparis tanakae, snailfish: a comprehensive survey of snailfish specific genes.</title>
        <authorList>
            <person name="Kim W."/>
            <person name="Song I."/>
            <person name="Jeong J.-H."/>
            <person name="Kim D."/>
            <person name="Kim S."/>
            <person name="Ryu S."/>
            <person name="Song J.Y."/>
            <person name="Lee S.K."/>
        </authorList>
    </citation>
    <scope>NUCLEOTIDE SEQUENCE [LARGE SCALE GENOMIC DNA]</scope>
    <source>
        <tissue evidence="4">Muscle</tissue>
    </source>
</reference>
<accession>A0A4Z2FQ56</accession>
<dbReference type="Gene3D" id="3.40.640.10">
    <property type="entry name" value="Type I PLP-dependent aspartate aminotransferase-like (Major domain)"/>
    <property type="match status" value="2"/>
</dbReference>
<dbReference type="EMBL" id="SRLO01001034">
    <property type="protein sequence ID" value="TNN42472.1"/>
    <property type="molecule type" value="Genomic_DNA"/>
</dbReference>
<dbReference type="PANTHER" id="PTHR45744">
    <property type="entry name" value="TYROSINE AMINOTRANSFERASE"/>
    <property type="match status" value="1"/>
</dbReference>
<evidence type="ECO:0000256" key="1">
    <source>
        <dbReference type="ARBA" id="ARBA00007441"/>
    </source>
</evidence>
<dbReference type="OrthoDB" id="7042322at2759"/>
<evidence type="ECO:0000313" key="5">
    <source>
        <dbReference type="Proteomes" id="UP000314294"/>
    </source>
</evidence>
<keyword evidence="4" id="KW-0032">Aminotransferase</keyword>
<sequence length="361" mass="39430">MSTAQALEQEASARCPQVFPVSRPQVFPVSRPQVFPVSRPQVFPVSRPQVFPVSRPQVFPGCSCPSMASLSRDVPVLSCSGLAKRWLVPGWRMGWILVHDRNGVFGSQVHLLSGREHEDPVGPGGTRWDPVGPGGTRWDPIRQGLVRLTQRILGACSVVQGALESILTTTPQSFYSSTVSFLQTNSEVCFNKLSAVPGLKPVMPSGAMYLMKYVCSFPLAGVIGLAWRSHCSSSAAAAELSDGEPDEENGSLPVVDFLPHAAVMWTSRTSLREDNLLSTLWIDGCVLLSAWMVVCVRPGVWRPVQAEPNVSLDRRQPPADPPRTGDGWTVYLIDINWVNTICDMFEPPGNIGTTPVPHRDH</sequence>
<dbReference type="Pfam" id="PF00155">
    <property type="entry name" value="Aminotran_1_2"/>
    <property type="match status" value="1"/>
</dbReference>
<protein>
    <submittedName>
        <fullName evidence="4">Tyrosine aminotransferase</fullName>
    </submittedName>
</protein>
<keyword evidence="5" id="KW-1185">Reference proteome</keyword>
<feature type="domain" description="Aminotransferase class I/classII large" evidence="3">
    <location>
        <begin position="67"/>
        <end position="212"/>
    </location>
</feature>
<comment type="caution">
    <text evidence="4">The sequence shown here is derived from an EMBL/GenBank/DDBJ whole genome shotgun (WGS) entry which is preliminary data.</text>
</comment>
<gene>
    <name evidence="4" type="primary">Tat_0</name>
    <name evidence="4" type="ORF">EYF80_047368</name>
</gene>
<keyword evidence="2" id="KW-0663">Pyridoxal phosphate</keyword>
<dbReference type="InterPro" id="IPR004838">
    <property type="entry name" value="NHTrfase_class1_PyrdxlP-BS"/>
</dbReference>
<dbReference type="GO" id="GO:0004838">
    <property type="term" value="F:L-tyrosine-2-oxoglutarate transaminase activity"/>
    <property type="evidence" value="ECO:0007669"/>
    <property type="project" value="TreeGrafter"/>
</dbReference>
<evidence type="ECO:0000256" key="2">
    <source>
        <dbReference type="ARBA" id="ARBA00022898"/>
    </source>
</evidence>
<dbReference type="GO" id="GO:0006559">
    <property type="term" value="P:L-phenylalanine catabolic process"/>
    <property type="evidence" value="ECO:0007669"/>
    <property type="project" value="TreeGrafter"/>
</dbReference>
<dbReference type="GO" id="GO:0006572">
    <property type="term" value="P:L-tyrosine catabolic process"/>
    <property type="evidence" value="ECO:0007669"/>
    <property type="project" value="TreeGrafter"/>
</dbReference>
<dbReference type="SUPFAM" id="SSF53383">
    <property type="entry name" value="PLP-dependent transferases"/>
    <property type="match status" value="1"/>
</dbReference>
<dbReference type="Gene3D" id="3.90.1150.10">
    <property type="entry name" value="Aspartate Aminotransferase, domain 1"/>
    <property type="match status" value="1"/>
</dbReference>
<organism evidence="4 5">
    <name type="scientific">Liparis tanakae</name>
    <name type="common">Tanaka's snailfish</name>
    <dbReference type="NCBI Taxonomy" id="230148"/>
    <lineage>
        <taxon>Eukaryota</taxon>
        <taxon>Metazoa</taxon>
        <taxon>Chordata</taxon>
        <taxon>Craniata</taxon>
        <taxon>Vertebrata</taxon>
        <taxon>Euteleostomi</taxon>
        <taxon>Actinopterygii</taxon>
        <taxon>Neopterygii</taxon>
        <taxon>Teleostei</taxon>
        <taxon>Neoteleostei</taxon>
        <taxon>Acanthomorphata</taxon>
        <taxon>Eupercaria</taxon>
        <taxon>Perciformes</taxon>
        <taxon>Cottioidei</taxon>
        <taxon>Cottales</taxon>
        <taxon>Liparidae</taxon>
        <taxon>Liparis</taxon>
    </lineage>
</organism>
<dbReference type="InterPro" id="IPR015421">
    <property type="entry name" value="PyrdxlP-dep_Trfase_major"/>
</dbReference>
<dbReference type="PROSITE" id="PS00105">
    <property type="entry name" value="AA_TRANSFER_CLASS_1"/>
    <property type="match status" value="1"/>
</dbReference>
<dbReference type="PANTHER" id="PTHR45744:SF2">
    <property type="entry name" value="TYROSINE AMINOTRANSFERASE"/>
    <property type="match status" value="1"/>
</dbReference>
<keyword evidence="4" id="KW-0808">Transferase</keyword>
<evidence type="ECO:0000313" key="4">
    <source>
        <dbReference type="EMBL" id="TNN42472.1"/>
    </source>
</evidence>
<proteinExistence type="inferred from homology"/>
<dbReference type="InterPro" id="IPR015424">
    <property type="entry name" value="PyrdxlP-dep_Trfase"/>
</dbReference>
<dbReference type="GO" id="GO:0030170">
    <property type="term" value="F:pyridoxal phosphate binding"/>
    <property type="evidence" value="ECO:0007669"/>
    <property type="project" value="InterPro"/>
</dbReference>
<dbReference type="Proteomes" id="UP000314294">
    <property type="component" value="Unassembled WGS sequence"/>
</dbReference>
<comment type="similarity">
    <text evidence="1">Belongs to the class-I pyridoxal-phosphate-dependent aminotransferase family.</text>
</comment>
<dbReference type="AlphaFoldDB" id="A0A4Z2FQ56"/>
<dbReference type="InterPro" id="IPR004839">
    <property type="entry name" value="Aminotransferase_I/II_large"/>
</dbReference>
<name>A0A4Z2FQ56_9TELE</name>
<dbReference type="InterPro" id="IPR015422">
    <property type="entry name" value="PyrdxlP-dep_Trfase_small"/>
</dbReference>
<evidence type="ECO:0000259" key="3">
    <source>
        <dbReference type="Pfam" id="PF00155"/>
    </source>
</evidence>